<gene>
    <name evidence="1" type="ORF">DZF91_04290</name>
</gene>
<dbReference type="EMBL" id="QURH01000087">
    <property type="protein sequence ID" value="RFU42873.1"/>
    <property type="molecule type" value="Genomic_DNA"/>
</dbReference>
<evidence type="ECO:0000313" key="1">
    <source>
        <dbReference type="EMBL" id="RFU42873.1"/>
    </source>
</evidence>
<keyword evidence="2" id="KW-1185">Reference proteome</keyword>
<dbReference type="Proteomes" id="UP000261811">
    <property type="component" value="Unassembled WGS sequence"/>
</dbReference>
<sequence length="291" mass="32395">MVTDVLPEHIRRLPDRDALRFLTEPVLLGSEEPPPSAISAASQDAGVEDRWLARPVREIFDTAMGRFADNPPRSDAWLAPRLHATLRLLRSEAAETSVWNYLALRLAPDYVLWRWGGATNKKASGPVNRNRFRGPDHTQAFARLWWAAELFRDGDDYRPVETACTNQEFFNSILRLEIIHHRCTAQALIELFSQGSVRTTREVNALSQAVNAAGSTLAYEALAPDVLPDADAYRDWLDETGMAYLPYGSLPKGPDDGRVPRPAVDALLPLFAELFVDAPVRGKAMPPPGED</sequence>
<comment type="caution">
    <text evidence="1">The sequence shown here is derived from an EMBL/GenBank/DDBJ whole genome shotgun (WGS) entry which is preliminary data.</text>
</comment>
<dbReference type="AlphaFoldDB" id="A0A372JS60"/>
<dbReference type="Pfam" id="PF19866">
    <property type="entry name" value="DUF6339"/>
    <property type="match status" value="1"/>
</dbReference>
<evidence type="ECO:0000313" key="2">
    <source>
        <dbReference type="Proteomes" id="UP000261811"/>
    </source>
</evidence>
<name>A0A372JS60_9ACTN</name>
<organism evidence="1 2">
    <name type="scientific">Actinomadura logoneensis</name>
    <dbReference type="NCBI Taxonomy" id="2293572"/>
    <lineage>
        <taxon>Bacteria</taxon>
        <taxon>Bacillati</taxon>
        <taxon>Actinomycetota</taxon>
        <taxon>Actinomycetes</taxon>
        <taxon>Streptosporangiales</taxon>
        <taxon>Thermomonosporaceae</taxon>
        <taxon>Actinomadura</taxon>
    </lineage>
</organism>
<proteinExistence type="predicted"/>
<protein>
    <submittedName>
        <fullName evidence="1">Uncharacterized protein</fullName>
    </submittedName>
</protein>
<reference evidence="1 2" key="1">
    <citation type="submission" date="2018-08" db="EMBL/GenBank/DDBJ databases">
        <title>Actinomadura jelena sp. nov., a novel Actinomycete isolated from soil in Chad.</title>
        <authorList>
            <person name="Shi L."/>
        </authorList>
    </citation>
    <scope>NUCLEOTIDE SEQUENCE [LARGE SCALE GENOMIC DNA]</scope>
    <source>
        <strain evidence="1 2">NEAU-G17</strain>
    </source>
</reference>
<dbReference type="InterPro" id="IPR045920">
    <property type="entry name" value="DUF6339"/>
</dbReference>
<dbReference type="OrthoDB" id="4606505at2"/>
<accession>A0A372JS60</accession>